<keyword evidence="2" id="KW-1185">Reference proteome</keyword>
<protein>
    <submittedName>
        <fullName evidence="1">Uncharacterized protein</fullName>
    </submittedName>
</protein>
<gene>
    <name evidence="1" type="ORF">SKAU_G00300270</name>
</gene>
<dbReference type="AlphaFoldDB" id="A0A9Q1EVJ6"/>
<dbReference type="Proteomes" id="UP001152622">
    <property type="component" value="Chromosome 12"/>
</dbReference>
<organism evidence="1 2">
    <name type="scientific">Synaphobranchus kaupii</name>
    <name type="common">Kaup's arrowtooth eel</name>
    <dbReference type="NCBI Taxonomy" id="118154"/>
    <lineage>
        <taxon>Eukaryota</taxon>
        <taxon>Metazoa</taxon>
        <taxon>Chordata</taxon>
        <taxon>Craniata</taxon>
        <taxon>Vertebrata</taxon>
        <taxon>Euteleostomi</taxon>
        <taxon>Actinopterygii</taxon>
        <taxon>Neopterygii</taxon>
        <taxon>Teleostei</taxon>
        <taxon>Anguilliformes</taxon>
        <taxon>Synaphobranchidae</taxon>
        <taxon>Synaphobranchus</taxon>
    </lineage>
</organism>
<comment type="caution">
    <text evidence="1">The sequence shown here is derived from an EMBL/GenBank/DDBJ whole genome shotgun (WGS) entry which is preliminary data.</text>
</comment>
<sequence>MSQEASQTILARRNIFGTRLDPSPWGNWATVKPTSPELPLPNQLLERDGMKRSRLGRSAGVLLWKRTSTSTNFAVPSPVYLSAPAEKGGPIAG</sequence>
<accession>A0A9Q1EVJ6</accession>
<evidence type="ECO:0000313" key="1">
    <source>
        <dbReference type="EMBL" id="KAJ8345834.1"/>
    </source>
</evidence>
<dbReference type="EMBL" id="JAINUF010000012">
    <property type="protein sequence ID" value="KAJ8345834.1"/>
    <property type="molecule type" value="Genomic_DNA"/>
</dbReference>
<name>A0A9Q1EVJ6_SYNKA</name>
<reference evidence="1" key="1">
    <citation type="journal article" date="2023" name="Science">
        <title>Genome structures resolve the early diversification of teleost fishes.</title>
        <authorList>
            <person name="Parey E."/>
            <person name="Louis A."/>
            <person name="Montfort J."/>
            <person name="Bouchez O."/>
            <person name="Roques C."/>
            <person name="Iampietro C."/>
            <person name="Lluch J."/>
            <person name="Castinel A."/>
            <person name="Donnadieu C."/>
            <person name="Desvignes T."/>
            <person name="Floi Bucao C."/>
            <person name="Jouanno E."/>
            <person name="Wen M."/>
            <person name="Mejri S."/>
            <person name="Dirks R."/>
            <person name="Jansen H."/>
            <person name="Henkel C."/>
            <person name="Chen W.J."/>
            <person name="Zahm M."/>
            <person name="Cabau C."/>
            <person name="Klopp C."/>
            <person name="Thompson A.W."/>
            <person name="Robinson-Rechavi M."/>
            <person name="Braasch I."/>
            <person name="Lecointre G."/>
            <person name="Bobe J."/>
            <person name="Postlethwait J.H."/>
            <person name="Berthelot C."/>
            <person name="Roest Crollius H."/>
            <person name="Guiguen Y."/>
        </authorList>
    </citation>
    <scope>NUCLEOTIDE SEQUENCE</scope>
    <source>
        <strain evidence="1">WJC10195</strain>
    </source>
</reference>
<proteinExistence type="predicted"/>
<evidence type="ECO:0000313" key="2">
    <source>
        <dbReference type="Proteomes" id="UP001152622"/>
    </source>
</evidence>